<organism evidence="1 2">
    <name type="scientific">Stutzerimonas stutzeri</name>
    <name type="common">Pseudomonas stutzeri</name>
    <dbReference type="NCBI Taxonomy" id="316"/>
    <lineage>
        <taxon>Bacteria</taxon>
        <taxon>Pseudomonadati</taxon>
        <taxon>Pseudomonadota</taxon>
        <taxon>Gammaproteobacteria</taxon>
        <taxon>Pseudomonadales</taxon>
        <taxon>Pseudomonadaceae</taxon>
        <taxon>Stutzerimonas</taxon>
    </lineage>
</organism>
<dbReference type="AlphaFoldDB" id="A0AA42P9K2"/>
<accession>A0AA42P9K2</accession>
<name>A0AA42P9K2_STUST</name>
<evidence type="ECO:0000313" key="2">
    <source>
        <dbReference type="Proteomes" id="UP001158500"/>
    </source>
</evidence>
<protein>
    <submittedName>
        <fullName evidence="1">Uncharacterized protein</fullName>
    </submittedName>
</protein>
<proteinExistence type="predicted"/>
<sequence>MMIFGRSLFGGATSGQILATGFAAVLATAVAVPEVTRLVSGNAQAKASVSVSANKWLIPQTSALATCQVTGAALCTFNGYVQAVGASQGAAKPTVEFFLEGHADALFNFSALASKRTRVNRALMWAFAYGEAEGQVYEYAQTIPARARAVAFGTTYHVGRTQGQAGASAQAKCVLIAGGLTQARVTAEASGECRRSGGAATNALAKAGYLVDAAVTREGVREFELVGPGVAGASAWISNTEVYQIQSVRSYAQAKVTSLQHQKGVKGKAVATSKARGIALGTQTGVTGVGGGKTTAQAWVEYRRALKAYGVSSAVAGANARGLYTRSGKAFGYASLTSGSTMLEIVGQHAKAAAQLNATPTRTHFVVGVCELKAVATGFIQVNDIAKAPIDRTVVLIEEVRAVAVPDQPRLIKV</sequence>
<gene>
    <name evidence="1" type="ORF">N5C32_11005</name>
</gene>
<reference evidence="1" key="1">
    <citation type="submission" date="2022-09" db="EMBL/GenBank/DDBJ databases">
        <title>Intensive care unit water sources are persistently colonized with multi-drug resistant bacteria and are the site of extensive horizontal gene transfer of antibiotic resistance genes.</title>
        <authorList>
            <person name="Diorio-Toth L."/>
        </authorList>
    </citation>
    <scope>NUCLEOTIDE SEQUENCE</scope>
    <source>
        <strain evidence="1">GD03947</strain>
    </source>
</reference>
<dbReference type="Proteomes" id="UP001158500">
    <property type="component" value="Unassembled WGS sequence"/>
</dbReference>
<dbReference type="EMBL" id="JAOCAE010000006">
    <property type="protein sequence ID" value="MDH1236568.1"/>
    <property type="molecule type" value="Genomic_DNA"/>
</dbReference>
<evidence type="ECO:0000313" key="1">
    <source>
        <dbReference type="EMBL" id="MDH1236568.1"/>
    </source>
</evidence>
<comment type="caution">
    <text evidence="1">The sequence shown here is derived from an EMBL/GenBank/DDBJ whole genome shotgun (WGS) entry which is preliminary data.</text>
</comment>
<dbReference type="RefSeq" id="WP_279641480.1">
    <property type="nucleotide sequence ID" value="NZ_JAOCAE010000006.1"/>
</dbReference>